<evidence type="ECO:0000256" key="5">
    <source>
        <dbReference type="ARBA" id="ARBA00023242"/>
    </source>
</evidence>
<organism evidence="7 8">
    <name type="scientific">Acer saccharum</name>
    <name type="common">Sugar maple</name>
    <dbReference type="NCBI Taxonomy" id="4024"/>
    <lineage>
        <taxon>Eukaryota</taxon>
        <taxon>Viridiplantae</taxon>
        <taxon>Streptophyta</taxon>
        <taxon>Embryophyta</taxon>
        <taxon>Tracheophyta</taxon>
        <taxon>Spermatophyta</taxon>
        <taxon>Magnoliopsida</taxon>
        <taxon>eudicotyledons</taxon>
        <taxon>Gunneridae</taxon>
        <taxon>Pentapetalae</taxon>
        <taxon>rosids</taxon>
        <taxon>malvids</taxon>
        <taxon>Sapindales</taxon>
        <taxon>Sapindaceae</taxon>
        <taxon>Hippocastanoideae</taxon>
        <taxon>Acereae</taxon>
        <taxon>Acer</taxon>
    </lineage>
</organism>
<dbReference type="PANTHER" id="PTHR31391:SF101">
    <property type="entry name" value="B3 DOMAIN-CONTAINING PROTEIN OS01G0234100"/>
    <property type="match status" value="1"/>
</dbReference>
<dbReference type="GO" id="GO:0003677">
    <property type="term" value="F:DNA binding"/>
    <property type="evidence" value="ECO:0007669"/>
    <property type="project" value="UniProtKB-KW"/>
</dbReference>
<evidence type="ECO:0000256" key="4">
    <source>
        <dbReference type="ARBA" id="ARBA00023163"/>
    </source>
</evidence>
<sequence>MFTARGLTLGFTPMLGTSLAVKQCPVLLVTRNKMLRLLLHGYRIDYLKYDNCFNDGSRPTVRYPVMTRAPMKAGRPCEKRKRIKFEEVKLAVMEQANQVQANLAPQFPSLIKYMLQSHVTRGFWLGLPCKFCLEHLPRHDTIIVLEDEDGNEYNTKYLAEKIGLSAGWRGFSVSHKIREGDVAVFHLVSQTKFKVYIVRSNGSDEVDGALGLLKLDTCCKQQDSGQLVLSFNYLHVFALISSNRLYKVDFLFSFFCNKNHSVKDIDIGICNEEEDKYWDPLAQDIPQEIFDKDINKEPMSDYSENESKGAVGSEVLYGITISESTVEFKDVKSIEDFKIVVNGLVINSTVSKHLLSRYYELCCSQSSFLHDRLLGDLNYKLVVGMITETLNIADGIRASSLTTSQSDFATWDKTLKAFQMMGMEVGFLQARLEQLVNFTLKSERSRTARLERARADEARRILDGKLSAVRVEINRLDSEIETLEGSAIRLAVVFQEVAKAAW</sequence>
<keyword evidence="8" id="KW-1185">Reference proteome</keyword>
<keyword evidence="5" id="KW-0539">Nucleus</keyword>
<dbReference type="GO" id="GO:0005634">
    <property type="term" value="C:nucleus"/>
    <property type="evidence" value="ECO:0007669"/>
    <property type="project" value="UniProtKB-SubCell"/>
</dbReference>
<protein>
    <recommendedName>
        <fullName evidence="6">TF-B3 domain-containing protein</fullName>
    </recommendedName>
</protein>
<dbReference type="PROSITE" id="PS50863">
    <property type="entry name" value="B3"/>
    <property type="match status" value="1"/>
</dbReference>
<dbReference type="Gene3D" id="2.40.330.10">
    <property type="entry name" value="DNA-binding pseudobarrel domain"/>
    <property type="match status" value="1"/>
</dbReference>
<name>A0AA39S3U5_ACESA</name>
<gene>
    <name evidence="7" type="ORF">LWI29_001282</name>
</gene>
<keyword evidence="2" id="KW-0805">Transcription regulation</keyword>
<dbReference type="SMART" id="SM01019">
    <property type="entry name" value="B3"/>
    <property type="match status" value="1"/>
</dbReference>
<evidence type="ECO:0000256" key="3">
    <source>
        <dbReference type="ARBA" id="ARBA00023125"/>
    </source>
</evidence>
<dbReference type="CDD" id="cd10017">
    <property type="entry name" value="B3_DNA"/>
    <property type="match status" value="1"/>
</dbReference>
<reference evidence="7" key="1">
    <citation type="journal article" date="2022" name="Plant J.">
        <title>Strategies of tolerance reflected in two North American maple genomes.</title>
        <authorList>
            <person name="McEvoy S.L."/>
            <person name="Sezen U.U."/>
            <person name="Trouern-Trend A."/>
            <person name="McMahon S.M."/>
            <person name="Schaberg P.G."/>
            <person name="Yang J."/>
            <person name="Wegrzyn J.L."/>
            <person name="Swenson N.G."/>
        </authorList>
    </citation>
    <scope>NUCLEOTIDE SEQUENCE</scope>
    <source>
        <strain evidence="7">NS2018</strain>
    </source>
</reference>
<evidence type="ECO:0000256" key="2">
    <source>
        <dbReference type="ARBA" id="ARBA00023015"/>
    </source>
</evidence>
<dbReference type="SUPFAM" id="SSF101936">
    <property type="entry name" value="DNA-binding pseudobarrel domain"/>
    <property type="match status" value="1"/>
</dbReference>
<proteinExistence type="predicted"/>
<evidence type="ECO:0000256" key="1">
    <source>
        <dbReference type="ARBA" id="ARBA00004123"/>
    </source>
</evidence>
<dbReference type="EMBL" id="JAUESC010000383">
    <property type="protein sequence ID" value="KAK0583667.1"/>
    <property type="molecule type" value="Genomic_DNA"/>
</dbReference>
<dbReference type="InterPro" id="IPR044837">
    <property type="entry name" value="REM16-like"/>
</dbReference>
<dbReference type="Proteomes" id="UP001168877">
    <property type="component" value="Unassembled WGS sequence"/>
</dbReference>
<accession>A0AA39S3U5</accession>
<dbReference type="AlphaFoldDB" id="A0AA39S3U5"/>
<comment type="subcellular location">
    <subcellularLocation>
        <location evidence="1">Nucleus</location>
    </subcellularLocation>
</comment>
<keyword evidence="3" id="KW-0238">DNA-binding</keyword>
<dbReference type="PANTHER" id="PTHR31391">
    <property type="entry name" value="B3 DOMAIN-CONTAINING PROTEIN OS11G0197600-RELATED"/>
    <property type="match status" value="1"/>
</dbReference>
<comment type="caution">
    <text evidence="7">The sequence shown here is derived from an EMBL/GenBank/DDBJ whole genome shotgun (WGS) entry which is preliminary data.</text>
</comment>
<reference evidence="7" key="2">
    <citation type="submission" date="2023-06" db="EMBL/GenBank/DDBJ databases">
        <authorList>
            <person name="Swenson N.G."/>
            <person name="Wegrzyn J.L."/>
            <person name="Mcevoy S.L."/>
        </authorList>
    </citation>
    <scope>NUCLEOTIDE SEQUENCE</scope>
    <source>
        <strain evidence="7">NS2018</strain>
        <tissue evidence="7">Leaf</tissue>
    </source>
</reference>
<dbReference type="InterPro" id="IPR003340">
    <property type="entry name" value="B3_DNA-bd"/>
</dbReference>
<dbReference type="InterPro" id="IPR015300">
    <property type="entry name" value="DNA-bd_pseudobarrel_sf"/>
</dbReference>
<dbReference type="Pfam" id="PF02362">
    <property type="entry name" value="B3"/>
    <property type="match status" value="1"/>
</dbReference>
<evidence type="ECO:0000313" key="8">
    <source>
        <dbReference type="Proteomes" id="UP001168877"/>
    </source>
</evidence>
<feature type="domain" description="TF-B3" evidence="6">
    <location>
        <begin position="110"/>
        <end position="201"/>
    </location>
</feature>
<evidence type="ECO:0000259" key="6">
    <source>
        <dbReference type="PROSITE" id="PS50863"/>
    </source>
</evidence>
<evidence type="ECO:0000313" key="7">
    <source>
        <dbReference type="EMBL" id="KAK0583667.1"/>
    </source>
</evidence>
<keyword evidence="4" id="KW-0804">Transcription</keyword>